<proteinExistence type="predicted"/>
<comment type="caution">
    <text evidence="2">The sequence shown here is derived from an EMBL/GenBank/DDBJ whole genome shotgun (WGS) entry which is preliminary data.</text>
</comment>
<dbReference type="SUPFAM" id="SSF56091">
    <property type="entry name" value="DNA ligase/mRNA capping enzyme, catalytic domain"/>
    <property type="match status" value="1"/>
</dbReference>
<dbReference type="Proteomes" id="UP001141259">
    <property type="component" value="Unassembled WGS sequence"/>
</dbReference>
<evidence type="ECO:0000313" key="3">
    <source>
        <dbReference type="Proteomes" id="UP001141259"/>
    </source>
</evidence>
<feature type="domain" description="RNA ligase" evidence="1">
    <location>
        <begin position="174"/>
        <end position="344"/>
    </location>
</feature>
<evidence type="ECO:0000259" key="1">
    <source>
        <dbReference type="Pfam" id="PF09414"/>
    </source>
</evidence>
<sequence>MNQDDPTTTSTTTRRLATVETVLDIAAIPGADAIVRARVRGWDVVVKKDEFRPGDPCVYFEVDSMLDVEDERFAFLAVRGVRTDVDGRRGHVLRTAKLRGQYSQGLALPLAAFPELAGGQPGDDVTEALNVVKWDPPLPAELSGQVRGPRPSWIPATDEERIQNLAPILDCPADWVATEKIDGTSMTVYVDPSSEVDGVCSRNYDLLPAESNTLWRLANELDLHAALRTSFPGKRAAVQGEAYGQGVQGNPLKLRDHRFSAFTLRIEGEEVPRGDWPSWALALSVPVRAEFTFPTTVDQALTDVDGMRSAISPDRLAEGLVWRAGDRADVQLPDGQTVRASFKAISNRFLLKHQDS</sequence>
<dbReference type="RefSeq" id="WP_259630326.1">
    <property type="nucleotide sequence ID" value="NZ_JANYMP010000061.1"/>
</dbReference>
<dbReference type="EC" id="6.5.1.3" evidence="2"/>
<dbReference type="EMBL" id="JANYMP010000061">
    <property type="protein sequence ID" value="MCS7484883.1"/>
    <property type="molecule type" value="Genomic_DNA"/>
</dbReference>
<keyword evidence="2" id="KW-0436">Ligase</keyword>
<organism evidence="2 3">
    <name type="scientific">Umezawaea endophytica</name>
    <dbReference type="NCBI Taxonomy" id="1654476"/>
    <lineage>
        <taxon>Bacteria</taxon>
        <taxon>Bacillati</taxon>
        <taxon>Actinomycetota</taxon>
        <taxon>Actinomycetes</taxon>
        <taxon>Pseudonocardiales</taxon>
        <taxon>Pseudonocardiaceae</taxon>
        <taxon>Umezawaea</taxon>
    </lineage>
</organism>
<name>A0A9X2VZY9_9PSEU</name>
<reference evidence="2" key="1">
    <citation type="submission" date="2022-08" db="EMBL/GenBank/DDBJ databases">
        <authorList>
            <person name="Tistechok S."/>
            <person name="Samborskyy M."/>
            <person name="Roman I."/>
        </authorList>
    </citation>
    <scope>NUCLEOTIDE SEQUENCE</scope>
    <source>
        <strain evidence="2">DSM 103496</strain>
    </source>
</reference>
<gene>
    <name evidence="2" type="ORF">NZH93_49330</name>
</gene>
<dbReference type="GO" id="GO:0003972">
    <property type="term" value="F:RNA ligase (ATP) activity"/>
    <property type="evidence" value="ECO:0007669"/>
    <property type="project" value="UniProtKB-EC"/>
</dbReference>
<dbReference type="InterPro" id="IPR021122">
    <property type="entry name" value="RNA_ligase_dom_REL/Rnl2"/>
</dbReference>
<accession>A0A9X2VZY9</accession>
<dbReference type="AlphaFoldDB" id="A0A9X2VZY9"/>
<dbReference type="InterPro" id="IPR012646">
    <property type="entry name" value="RNA_ligase_DRB0094"/>
</dbReference>
<evidence type="ECO:0000313" key="2">
    <source>
        <dbReference type="EMBL" id="MCS7484883.1"/>
    </source>
</evidence>
<keyword evidence="3" id="KW-1185">Reference proteome</keyword>
<protein>
    <submittedName>
        <fullName evidence="2">RNA ligase (ATP)</fullName>
        <ecNumber evidence="2">6.5.1.3</ecNumber>
    </submittedName>
</protein>
<dbReference type="Pfam" id="PF09414">
    <property type="entry name" value="RNA_ligase"/>
    <property type="match status" value="1"/>
</dbReference>
<dbReference type="NCBIfam" id="TIGR02306">
    <property type="entry name" value="RNA_lig_DRB0094"/>
    <property type="match status" value="1"/>
</dbReference>
<dbReference type="Pfam" id="PF21189">
    <property type="entry name" value="PHA02142"/>
    <property type="match status" value="1"/>
</dbReference>